<feature type="region of interest" description="Disordered" evidence="1">
    <location>
        <begin position="194"/>
        <end position="221"/>
    </location>
</feature>
<proteinExistence type="predicted"/>
<dbReference type="EMBL" id="JAUSVS010000005">
    <property type="protein sequence ID" value="MDQ0465141.1"/>
    <property type="molecule type" value="Genomic_DNA"/>
</dbReference>
<keyword evidence="4" id="KW-1185">Reference proteome</keyword>
<evidence type="ECO:0000256" key="2">
    <source>
        <dbReference type="SAM" id="SignalP"/>
    </source>
</evidence>
<protein>
    <recommendedName>
        <fullName evidence="5">Alpha/beta hydrolase</fullName>
    </recommendedName>
</protein>
<feature type="compositionally biased region" description="Pro residues" evidence="1">
    <location>
        <begin position="195"/>
        <end position="215"/>
    </location>
</feature>
<evidence type="ECO:0000313" key="3">
    <source>
        <dbReference type="EMBL" id="MDQ0465141.1"/>
    </source>
</evidence>
<feature type="chain" id="PRO_5045290970" description="Alpha/beta hydrolase" evidence="2">
    <location>
        <begin position="17"/>
        <end position="345"/>
    </location>
</feature>
<dbReference type="Proteomes" id="UP001228905">
    <property type="component" value="Unassembled WGS sequence"/>
</dbReference>
<comment type="caution">
    <text evidence="3">The sequence shown here is derived from an EMBL/GenBank/DDBJ whole genome shotgun (WGS) entry which is preliminary data.</text>
</comment>
<accession>A0ABU0IT17</accession>
<feature type="signal peptide" evidence="2">
    <location>
        <begin position="1"/>
        <end position="16"/>
    </location>
</feature>
<reference evidence="3 4" key="1">
    <citation type="submission" date="2023-07" db="EMBL/GenBank/DDBJ databases">
        <title>Genomic Encyclopedia of Type Strains, Phase IV (KMG-IV): sequencing the most valuable type-strain genomes for metagenomic binning, comparative biology and taxonomic classification.</title>
        <authorList>
            <person name="Goeker M."/>
        </authorList>
    </citation>
    <scope>NUCLEOTIDE SEQUENCE [LARGE SCALE GENOMIC DNA]</scope>
    <source>
        <strain evidence="3 4">DSM 18695</strain>
    </source>
</reference>
<sequence length="345" mass="37002">MALIGLALGFAAPAMAAPDVRAGVTCESPPPLHCHGADCASALILEPGNAVEPKSGRKFFLDYPCDLKPGEKVIFILNIHGAGSIGNWQRHYFPAFDYKEKYRLVIATPTAASTASLFPGMPAIRIWQAAEDDAYLQDISTLVFDTFGKANIKAFWLAGHSQGGMTSNRIVCSDYFRTKVDGWLSLSGGRIGPAQVPPGFGPPRPADAPPPPADAPRPGAAKTPTCDFSYIFESGEREIVSLPDASPWADRFGCGPKARREDIVDDQPGWVYDTTRQANANPVWGLTARPGTARVFVYPNCRDGRVVADVVRLDKGHTEGLEPKVTEVLIQMIVAAPGGRAQQGS</sequence>
<gene>
    <name evidence="3" type="ORF">QO010_002925</name>
</gene>
<evidence type="ECO:0000256" key="1">
    <source>
        <dbReference type="SAM" id="MobiDB-lite"/>
    </source>
</evidence>
<evidence type="ECO:0008006" key="5">
    <source>
        <dbReference type="Google" id="ProtNLM"/>
    </source>
</evidence>
<dbReference type="RefSeq" id="WP_307350286.1">
    <property type="nucleotide sequence ID" value="NZ_JAUSVS010000005.1"/>
</dbReference>
<evidence type="ECO:0000313" key="4">
    <source>
        <dbReference type="Proteomes" id="UP001228905"/>
    </source>
</evidence>
<dbReference type="InterPro" id="IPR029058">
    <property type="entry name" value="AB_hydrolase_fold"/>
</dbReference>
<organism evidence="3 4">
    <name type="scientific">Caulobacter ginsengisoli</name>
    <dbReference type="NCBI Taxonomy" id="400775"/>
    <lineage>
        <taxon>Bacteria</taxon>
        <taxon>Pseudomonadati</taxon>
        <taxon>Pseudomonadota</taxon>
        <taxon>Alphaproteobacteria</taxon>
        <taxon>Caulobacterales</taxon>
        <taxon>Caulobacteraceae</taxon>
        <taxon>Caulobacter</taxon>
    </lineage>
</organism>
<dbReference type="SUPFAM" id="SSF53474">
    <property type="entry name" value="alpha/beta-Hydrolases"/>
    <property type="match status" value="1"/>
</dbReference>
<name>A0ABU0IT17_9CAUL</name>
<dbReference type="Gene3D" id="3.40.50.1820">
    <property type="entry name" value="alpha/beta hydrolase"/>
    <property type="match status" value="1"/>
</dbReference>
<keyword evidence="2" id="KW-0732">Signal</keyword>